<feature type="compositionally biased region" description="Polar residues" evidence="2">
    <location>
        <begin position="551"/>
        <end position="570"/>
    </location>
</feature>
<dbReference type="PANTHER" id="PTHR22100">
    <property type="entry name" value="WINGS APART-LIKE PROTEIN HOMOLOG"/>
    <property type="match status" value="1"/>
</dbReference>
<protein>
    <recommendedName>
        <fullName evidence="3">WAPL domain-containing protein</fullName>
    </recommendedName>
</protein>
<reference evidence="4" key="1">
    <citation type="submission" date="2022-08" db="UniProtKB">
        <authorList>
            <consortium name="EnsemblMetazoa"/>
        </authorList>
    </citation>
    <scope>IDENTIFICATION</scope>
    <source>
        <strain evidence="4">05x7-T-G4-1.051#20</strain>
    </source>
</reference>
<evidence type="ECO:0000313" key="5">
    <source>
        <dbReference type="Proteomes" id="UP000005408"/>
    </source>
</evidence>
<feature type="compositionally biased region" description="Polar residues" evidence="2">
    <location>
        <begin position="642"/>
        <end position="659"/>
    </location>
</feature>
<sequence>MPGDASTWKQTVGYWAPYGPRLSLQGRTLYPDFKLGKRRTLIVIFRMASKTYKTYSKYTSKDTAASRAFDDVLNNKAAPPVPIKAEKTKWGDTSFTRVRKDDPFQVTFNKVKVENETVDEFSFDLDEDESLKKKLPANNSSGQSASTGLGRPAIATMNKTQKKQVQPESPGNLPKLEKEDSESIDNDDENEDMEPVMFKRPVRTYSRSVKKEKGQDNVPEQAQDEVQSESPVLEEDDDDSSVPFSQKTDVFSDKNDEEGNSYKRGGKGRSQKITSRTHILQSDDDESSGATVLNFRSRYMDPAVYGNFEYKPQGDDPVGRMNNSKVLQQSEIKHGKGSTLIVICSPKPPAQGSSKLHPVRTYKVRDPQDKESDNGEEKPKEDLFQAIPAKPIIIRNRRRPQKRKAEDTATKASVPPIETIINLKQEPKYAPAPPKDSNKTKDVKPRRNKIFKSRNKVEDEEEEEKETSRIPSEDTSVSEEAPVLQPEGDLAPDSQEGSVSIEDKDNAFGFDEMEVDETPENIPEIAESDTFEEIPVKLKRVEEVQKEDNGDSQSSEGELENSQEIPSSQESNEEFKQPKRERKIFKSKNTRMAQKKVSPSPKKSPAKAIYNVRSWQDDFDEEERVTMMMQRNNKKNAGEENGAQTSGPPKLTRFSTWPNSGPKEKPPEEPPKLTRAVHWPDREGDEAYTSVHINKEHKQLYTVVKNVKEAHECQEHGETQEFADDVEYLLSGIQEGEPMSTRCLSCIGLAQKSILPAFRMHLRAHGTVAKIFGHLKDAVTDPSLSLCTALLMFMLSRDRLNMDLDRQSLDLMLKLLAVDYQEEQSATVMGKRTLNRNKDRAREVYEQWKAEGGATNQPEIEDVSTGNLAMESLLSLTSRRAGEWFKEELRTLGALDHIVDTVCSCIEALGDDTTLVTDSMLENMKKIDRCLRVLENVSFVNTDNQLYLISYKAGILVASLCRALDLCEKCFPVYPINSSDDKESTGYVIYSLVLAVLRVLINITHENEFGCTKVGDQTDFIKTALTCILDTPRHVPIDMRFDMLVLSLGLLINMVEHCGVNKRKLVEAETCRSYEVTSDNSTSQVPATKALCEVFSTRFEIAKTMEEQDFGEPSTPKASPNKSGEWKESDSGIEWVVSSAKKEKEDSNDTSRVQPPENDKLDNLDDEETFTKALHRAGKHMENSIIASYVALLLGCLIQDNTMYVSQVKEHLASGSFEDLITILKKFLGFMNLTRAIGSTGGKSIAHVIEVLEGC</sequence>
<feature type="compositionally biased region" description="Basic and acidic residues" evidence="2">
    <location>
        <begin position="534"/>
        <end position="549"/>
    </location>
</feature>
<accession>A0A8W8JN56</accession>
<feature type="compositionally biased region" description="Polar residues" evidence="2">
    <location>
        <begin position="271"/>
        <end position="280"/>
    </location>
</feature>
<feature type="region of interest" description="Disordered" evidence="2">
    <location>
        <begin position="128"/>
        <end position="289"/>
    </location>
</feature>
<evidence type="ECO:0000259" key="3">
    <source>
        <dbReference type="PROSITE" id="PS51271"/>
    </source>
</evidence>
<feature type="compositionally biased region" description="Basic and acidic residues" evidence="2">
    <location>
        <begin position="436"/>
        <end position="445"/>
    </location>
</feature>
<feature type="compositionally biased region" description="Acidic residues" evidence="2">
    <location>
        <begin position="222"/>
        <end position="240"/>
    </location>
</feature>
<dbReference type="PANTHER" id="PTHR22100:SF13">
    <property type="entry name" value="WINGS APART-LIKE PROTEIN HOMOLOG"/>
    <property type="match status" value="1"/>
</dbReference>
<evidence type="ECO:0000313" key="4">
    <source>
        <dbReference type="EnsemblMetazoa" id="G1948.12:cds"/>
    </source>
</evidence>
<dbReference type="SUPFAM" id="SSF48371">
    <property type="entry name" value="ARM repeat"/>
    <property type="match status" value="1"/>
</dbReference>
<feature type="domain" description="WAPL" evidence="3">
    <location>
        <begin position="694"/>
        <end position="1234"/>
    </location>
</feature>
<name>A0A8W8JN56_MAGGI</name>
<dbReference type="Gene3D" id="1.25.10.10">
    <property type="entry name" value="Leucine-rich Repeat Variant"/>
    <property type="match status" value="1"/>
</dbReference>
<evidence type="ECO:0000256" key="2">
    <source>
        <dbReference type="SAM" id="MobiDB-lite"/>
    </source>
</evidence>
<feature type="region of interest" description="Disordered" evidence="2">
    <location>
        <begin position="345"/>
        <end position="611"/>
    </location>
</feature>
<feature type="region of interest" description="Disordered" evidence="2">
    <location>
        <begin position="1105"/>
        <end position="1163"/>
    </location>
</feature>
<feature type="compositionally biased region" description="Basic residues" evidence="2">
    <location>
        <begin position="579"/>
        <end position="589"/>
    </location>
</feature>
<feature type="compositionally biased region" description="Acidic residues" evidence="2">
    <location>
        <begin position="179"/>
        <end position="194"/>
    </location>
</feature>
<keyword evidence="5" id="KW-1185">Reference proteome</keyword>
<organism evidence="4 5">
    <name type="scientific">Magallana gigas</name>
    <name type="common">Pacific oyster</name>
    <name type="synonym">Crassostrea gigas</name>
    <dbReference type="NCBI Taxonomy" id="29159"/>
    <lineage>
        <taxon>Eukaryota</taxon>
        <taxon>Metazoa</taxon>
        <taxon>Spiralia</taxon>
        <taxon>Lophotrochozoa</taxon>
        <taxon>Mollusca</taxon>
        <taxon>Bivalvia</taxon>
        <taxon>Autobranchia</taxon>
        <taxon>Pteriomorphia</taxon>
        <taxon>Ostreida</taxon>
        <taxon>Ostreoidea</taxon>
        <taxon>Ostreidae</taxon>
        <taxon>Magallana</taxon>
    </lineage>
</organism>
<dbReference type="InterPro" id="IPR039874">
    <property type="entry name" value="WAPL"/>
</dbReference>
<dbReference type="AlphaFoldDB" id="A0A8W8JN56"/>
<feature type="region of interest" description="Disordered" evidence="2">
    <location>
        <begin position="633"/>
        <end position="675"/>
    </location>
</feature>
<comment type="similarity">
    <text evidence="1">Belongs to the WAPL family.</text>
</comment>
<dbReference type="PROSITE" id="PS51271">
    <property type="entry name" value="WAPL"/>
    <property type="match status" value="1"/>
</dbReference>
<feature type="compositionally biased region" description="Basic and acidic residues" evidence="2">
    <location>
        <begin position="363"/>
        <end position="383"/>
    </location>
</feature>
<feature type="compositionally biased region" description="Low complexity" evidence="2">
    <location>
        <begin position="595"/>
        <end position="608"/>
    </location>
</feature>
<evidence type="ECO:0000256" key="1">
    <source>
        <dbReference type="ARBA" id="ARBA00006854"/>
    </source>
</evidence>
<dbReference type="InterPro" id="IPR016024">
    <property type="entry name" value="ARM-type_fold"/>
</dbReference>
<dbReference type="Proteomes" id="UP000005408">
    <property type="component" value="Unassembled WGS sequence"/>
</dbReference>
<feature type="compositionally biased region" description="Basic and acidic residues" evidence="2">
    <location>
        <begin position="1140"/>
        <end position="1149"/>
    </location>
</feature>
<dbReference type="FunFam" id="1.25.10.10:FF:000374">
    <property type="entry name" value="Protein wings apart-like"/>
    <property type="match status" value="1"/>
</dbReference>
<feature type="compositionally biased region" description="Polar residues" evidence="2">
    <location>
        <begin position="137"/>
        <end position="147"/>
    </location>
</feature>
<feature type="compositionally biased region" description="Polar residues" evidence="2">
    <location>
        <begin position="157"/>
        <end position="169"/>
    </location>
</feature>
<dbReference type="InterPro" id="IPR011989">
    <property type="entry name" value="ARM-like"/>
</dbReference>
<feature type="compositionally biased region" description="Basic and acidic residues" evidence="2">
    <location>
        <begin position="662"/>
        <end position="675"/>
    </location>
</feature>
<dbReference type="InterPro" id="IPR022771">
    <property type="entry name" value="WAPL_C"/>
</dbReference>
<dbReference type="Pfam" id="PF07814">
    <property type="entry name" value="WAPL"/>
    <property type="match status" value="1"/>
</dbReference>
<proteinExistence type="inferred from homology"/>
<dbReference type="EnsemblMetazoa" id="G1948.12">
    <property type="protein sequence ID" value="G1948.12:cds"/>
    <property type="gene ID" value="G1948"/>
</dbReference>
<dbReference type="InterPro" id="IPR012502">
    <property type="entry name" value="WAPL_dom"/>
</dbReference>